<dbReference type="AlphaFoldDB" id="A0A2Z6NVE9"/>
<sequence>MATIQPSSKDGLDITVEGPDEHPPAILHDMFEEVMKTGIWKRNFASRNNERPHSDMLQQEDNENSPPPRVLDRIPDTGIFNINNSGSVEGNYNGSNVIQVVYAL</sequence>
<evidence type="ECO:0000313" key="3">
    <source>
        <dbReference type="Proteomes" id="UP000242715"/>
    </source>
</evidence>
<keyword evidence="3" id="KW-1185">Reference proteome</keyword>
<protein>
    <submittedName>
        <fullName evidence="2">Uncharacterized protein</fullName>
    </submittedName>
</protein>
<reference evidence="3" key="1">
    <citation type="journal article" date="2017" name="Front. Plant Sci.">
        <title>Climate Clever Clovers: New Paradigm to Reduce the Environmental Footprint of Ruminants by Breeding Low Methanogenic Forages Utilizing Haplotype Variation.</title>
        <authorList>
            <person name="Kaur P."/>
            <person name="Appels R."/>
            <person name="Bayer P.E."/>
            <person name="Keeble-Gagnere G."/>
            <person name="Wang J."/>
            <person name="Hirakawa H."/>
            <person name="Shirasawa K."/>
            <person name="Vercoe P."/>
            <person name="Stefanova K."/>
            <person name="Durmic Z."/>
            <person name="Nichols P."/>
            <person name="Revell C."/>
            <person name="Isobe S.N."/>
            <person name="Edwards D."/>
            <person name="Erskine W."/>
        </authorList>
    </citation>
    <scope>NUCLEOTIDE SEQUENCE [LARGE SCALE GENOMIC DNA]</scope>
    <source>
        <strain evidence="3">cv. Daliak</strain>
    </source>
</reference>
<dbReference type="EMBL" id="DF974384">
    <property type="protein sequence ID" value="GAU48124.1"/>
    <property type="molecule type" value="Genomic_DNA"/>
</dbReference>
<feature type="region of interest" description="Disordered" evidence="1">
    <location>
        <begin position="1"/>
        <end position="24"/>
    </location>
</feature>
<name>A0A2Z6NVE9_TRISU</name>
<dbReference type="OrthoDB" id="1430781at2759"/>
<gene>
    <name evidence="2" type="ORF">TSUD_141460</name>
</gene>
<organism evidence="2 3">
    <name type="scientific">Trifolium subterraneum</name>
    <name type="common">Subterranean clover</name>
    <dbReference type="NCBI Taxonomy" id="3900"/>
    <lineage>
        <taxon>Eukaryota</taxon>
        <taxon>Viridiplantae</taxon>
        <taxon>Streptophyta</taxon>
        <taxon>Embryophyta</taxon>
        <taxon>Tracheophyta</taxon>
        <taxon>Spermatophyta</taxon>
        <taxon>Magnoliopsida</taxon>
        <taxon>eudicotyledons</taxon>
        <taxon>Gunneridae</taxon>
        <taxon>Pentapetalae</taxon>
        <taxon>rosids</taxon>
        <taxon>fabids</taxon>
        <taxon>Fabales</taxon>
        <taxon>Fabaceae</taxon>
        <taxon>Papilionoideae</taxon>
        <taxon>50 kb inversion clade</taxon>
        <taxon>NPAAA clade</taxon>
        <taxon>Hologalegina</taxon>
        <taxon>IRL clade</taxon>
        <taxon>Trifolieae</taxon>
        <taxon>Trifolium</taxon>
    </lineage>
</organism>
<evidence type="ECO:0000313" key="2">
    <source>
        <dbReference type="EMBL" id="GAU48124.1"/>
    </source>
</evidence>
<feature type="region of interest" description="Disordered" evidence="1">
    <location>
        <begin position="45"/>
        <end position="71"/>
    </location>
</feature>
<dbReference type="Proteomes" id="UP000242715">
    <property type="component" value="Unassembled WGS sequence"/>
</dbReference>
<evidence type="ECO:0000256" key="1">
    <source>
        <dbReference type="SAM" id="MobiDB-lite"/>
    </source>
</evidence>
<proteinExistence type="predicted"/>
<accession>A0A2Z6NVE9</accession>